<keyword evidence="2" id="KW-1185">Reference proteome</keyword>
<name>A0A3B0MYV3_9RHOB</name>
<evidence type="ECO:0000313" key="1">
    <source>
        <dbReference type="EMBL" id="SUZ33904.1"/>
    </source>
</evidence>
<organism evidence="1 2">
    <name type="scientific">Roseinatronobacter ekhonensis</name>
    <dbReference type="NCBI Taxonomy" id="254356"/>
    <lineage>
        <taxon>Bacteria</taxon>
        <taxon>Pseudomonadati</taxon>
        <taxon>Pseudomonadota</taxon>
        <taxon>Alphaproteobacteria</taxon>
        <taxon>Rhodobacterales</taxon>
        <taxon>Paracoccaceae</taxon>
        <taxon>Roseinatronobacter</taxon>
    </lineage>
</organism>
<dbReference type="RefSeq" id="WP_121097216.1">
    <property type="nucleotide sequence ID" value="NZ_UIHC01000089.1"/>
</dbReference>
<dbReference type="Proteomes" id="UP000272908">
    <property type="component" value="Unassembled WGS sequence"/>
</dbReference>
<sequence length="89" mass="10126">MTRDYRVAKTRGAFVVINSDGERVSPFWANELSAERERKRLQDALDARKRAEFRACLCCAATFWSHGIHNRLCDGCRGHANRLGRDMAG</sequence>
<protein>
    <submittedName>
        <fullName evidence="1">Uncharacterized protein</fullName>
    </submittedName>
</protein>
<dbReference type="EMBL" id="UIHC01000089">
    <property type="protein sequence ID" value="SUZ33904.1"/>
    <property type="molecule type" value="Genomic_DNA"/>
</dbReference>
<accession>A0A3B0MYV3</accession>
<reference evidence="2" key="1">
    <citation type="submission" date="2018-08" db="EMBL/GenBank/DDBJ databases">
        <authorList>
            <person name="Rodrigo-Torres L."/>
            <person name="Arahal R. D."/>
            <person name="Lucena T."/>
        </authorList>
    </citation>
    <scope>NUCLEOTIDE SEQUENCE [LARGE SCALE GENOMIC DNA]</scope>
    <source>
        <strain evidence="2">CECT 7235</strain>
    </source>
</reference>
<dbReference type="OrthoDB" id="8478344at2"/>
<evidence type="ECO:0000313" key="2">
    <source>
        <dbReference type="Proteomes" id="UP000272908"/>
    </source>
</evidence>
<dbReference type="AlphaFoldDB" id="A0A3B0MYV3"/>
<gene>
    <name evidence="1" type="ORF">ROE7235_03685</name>
</gene>
<proteinExistence type="predicted"/>